<dbReference type="SUPFAM" id="SSF51126">
    <property type="entry name" value="Pectin lyase-like"/>
    <property type="match status" value="1"/>
</dbReference>
<feature type="signal peptide" evidence="1">
    <location>
        <begin position="1"/>
        <end position="21"/>
    </location>
</feature>
<comment type="caution">
    <text evidence="2">The sequence shown here is derived from an EMBL/GenBank/DDBJ whole genome shotgun (WGS) entry which is preliminary data.</text>
</comment>
<evidence type="ECO:0000313" key="2">
    <source>
        <dbReference type="EMBL" id="KAH7155989.1"/>
    </source>
</evidence>
<proteinExistence type="predicted"/>
<feature type="chain" id="PRO_5040198045" description="Pectate lyase superfamily protein domain-containing protein" evidence="1">
    <location>
        <begin position="22"/>
        <end position="511"/>
    </location>
</feature>
<dbReference type="Proteomes" id="UP000738349">
    <property type="component" value="Unassembled WGS sequence"/>
</dbReference>
<sequence length="511" mass="55297">MLSPTPFTIIAIFLCYWAAQSVINHRRSGEKQNETDWASIVDSRGNRFPDFSYCGYHNSDIPTPSNDYFNVSVSVPWRSMGDMTPLIQEAIDNVAQRGGGLVKLPRGKMTITAGIQLRSNVVVTGFGKIGTTLVLEKKPTKPVFALGNLDLAPKAEFGIKSNITNEYVPIGSSVVTVNDSAGFAVNQSVYICRDATESWVRANGMSDLVRDGVAQTWIPAGKKIMSPNKIESIDGNHITLKIPLADALDSAYMKPQVWAYMPPVVASEMGVENLRIEIPNTCSGTPLDDTSCNSAAVSFSSWTVDSWASGLTLVGFNKFFEVQRDASRITIQNSTMTRDRDIEGVAIPADISISGSQVLVQDCTQAGLETARTFSVTTDSLTPGPNTVTRHKTRSSVQTIFPHQRWAQGLLVEGSLVPTLFVNRDTKGTGQGWTINAGVGWNLGGYVDFESPPLGINWCVGCGGTNVTTGNATFISPSRQVMPRSLFAAQLQARGVHWNATVSETSRDVEG</sequence>
<evidence type="ECO:0000256" key="1">
    <source>
        <dbReference type="SAM" id="SignalP"/>
    </source>
</evidence>
<keyword evidence="3" id="KW-1185">Reference proteome</keyword>
<dbReference type="InterPro" id="IPR012334">
    <property type="entry name" value="Pectin_lyas_fold"/>
</dbReference>
<protein>
    <recommendedName>
        <fullName evidence="4">Pectate lyase superfamily protein domain-containing protein</fullName>
    </recommendedName>
</protein>
<dbReference type="EMBL" id="JAGMUV010000005">
    <property type="protein sequence ID" value="KAH7155989.1"/>
    <property type="molecule type" value="Genomic_DNA"/>
</dbReference>
<evidence type="ECO:0008006" key="4">
    <source>
        <dbReference type="Google" id="ProtNLM"/>
    </source>
</evidence>
<gene>
    <name evidence="2" type="ORF">EDB81DRAFT_756504</name>
</gene>
<dbReference type="InterPro" id="IPR011050">
    <property type="entry name" value="Pectin_lyase_fold/virulence"/>
</dbReference>
<reference evidence="2" key="1">
    <citation type="journal article" date="2021" name="Nat. Commun.">
        <title>Genetic determinants of endophytism in the Arabidopsis root mycobiome.</title>
        <authorList>
            <person name="Mesny F."/>
            <person name="Miyauchi S."/>
            <person name="Thiergart T."/>
            <person name="Pickel B."/>
            <person name="Atanasova L."/>
            <person name="Karlsson M."/>
            <person name="Huettel B."/>
            <person name="Barry K.W."/>
            <person name="Haridas S."/>
            <person name="Chen C."/>
            <person name="Bauer D."/>
            <person name="Andreopoulos W."/>
            <person name="Pangilinan J."/>
            <person name="LaButti K."/>
            <person name="Riley R."/>
            <person name="Lipzen A."/>
            <person name="Clum A."/>
            <person name="Drula E."/>
            <person name="Henrissat B."/>
            <person name="Kohler A."/>
            <person name="Grigoriev I.V."/>
            <person name="Martin F.M."/>
            <person name="Hacquard S."/>
        </authorList>
    </citation>
    <scope>NUCLEOTIDE SEQUENCE</scope>
    <source>
        <strain evidence="2">MPI-CAGE-AT-0147</strain>
    </source>
</reference>
<dbReference type="OrthoDB" id="509690at2759"/>
<dbReference type="AlphaFoldDB" id="A0A9P9JDF4"/>
<keyword evidence="1" id="KW-0732">Signal</keyword>
<organism evidence="2 3">
    <name type="scientific">Dactylonectria macrodidyma</name>
    <dbReference type="NCBI Taxonomy" id="307937"/>
    <lineage>
        <taxon>Eukaryota</taxon>
        <taxon>Fungi</taxon>
        <taxon>Dikarya</taxon>
        <taxon>Ascomycota</taxon>
        <taxon>Pezizomycotina</taxon>
        <taxon>Sordariomycetes</taxon>
        <taxon>Hypocreomycetidae</taxon>
        <taxon>Hypocreales</taxon>
        <taxon>Nectriaceae</taxon>
        <taxon>Dactylonectria</taxon>
    </lineage>
</organism>
<name>A0A9P9JDF4_9HYPO</name>
<accession>A0A9P9JDF4</accession>
<dbReference type="Gene3D" id="2.160.20.10">
    <property type="entry name" value="Single-stranded right-handed beta-helix, Pectin lyase-like"/>
    <property type="match status" value="1"/>
</dbReference>
<evidence type="ECO:0000313" key="3">
    <source>
        <dbReference type="Proteomes" id="UP000738349"/>
    </source>
</evidence>